<reference evidence="2" key="1">
    <citation type="submission" date="2016-11" db="UniProtKB">
        <authorList>
            <consortium name="WormBaseParasite"/>
        </authorList>
    </citation>
    <scope>IDENTIFICATION</scope>
    <source>
        <strain evidence="2">KR3021</strain>
    </source>
</reference>
<sequence length="326" mass="36857">MKRNSLIVLIAYILTILNYQINGNRSNTTASSIEENATKIATEQLIIVKPTNVIIEVDIYNSTKNNLQIASNSNDTKVNHTSVLNTTEAIVTPIDNSTDTEGSGEVTDVLNTTEDSPIHFLTSIETTQTTIRIIKDTNANVNLPKRNTPSYYRNDGMDIFRGPPRPTDPDASTTAEPILTERQLQINKLFNIFDKSYDGSKYGWGHGRKKDRGYRSYEDLFCECNIPGCDDETMEFHGYTYMNKCASKGDKCYILEYSFFNELIQKYDFFYMTGCSMDADVPIKNYCANLIPDFEEELRKEVIGRGNTDVVCCQNEAECRDNSVVS</sequence>
<evidence type="ECO:0000313" key="2">
    <source>
        <dbReference type="WBParaSite" id="RSKR_0000842500.1"/>
    </source>
</evidence>
<evidence type="ECO:0000313" key="1">
    <source>
        <dbReference type="Proteomes" id="UP000095286"/>
    </source>
</evidence>
<accession>A0AC35U8B6</accession>
<dbReference type="Proteomes" id="UP000095286">
    <property type="component" value="Unplaced"/>
</dbReference>
<dbReference type="WBParaSite" id="RSKR_0000842500.1">
    <property type="protein sequence ID" value="RSKR_0000842500.1"/>
    <property type="gene ID" value="RSKR_0000842500"/>
</dbReference>
<name>A0AC35U8B6_9BILA</name>
<organism evidence="1 2">
    <name type="scientific">Rhabditophanes sp. KR3021</name>
    <dbReference type="NCBI Taxonomy" id="114890"/>
    <lineage>
        <taxon>Eukaryota</taxon>
        <taxon>Metazoa</taxon>
        <taxon>Ecdysozoa</taxon>
        <taxon>Nematoda</taxon>
        <taxon>Chromadorea</taxon>
        <taxon>Rhabditida</taxon>
        <taxon>Tylenchina</taxon>
        <taxon>Panagrolaimomorpha</taxon>
        <taxon>Strongyloidoidea</taxon>
        <taxon>Alloionematidae</taxon>
        <taxon>Rhabditophanes</taxon>
    </lineage>
</organism>
<proteinExistence type="predicted"/>
<protein>
    <submittedName>
        <fullName evidence="2">Plasmodium vivax Vir protein</fullName>
    </submittedName>
</protein>